<evidence type="ECO:0000256" key="1">
    <source>
        <dbReference type="ARBA" id="ARBA00012727"/>
    </source>
</evidence>
<gene>
    <name evidence="15" type="ORF">SAMN04487971_10444</name>
</gene>
<dbReference type="GO" id="GO:0003677">
    <property type="term" value="F:DNA binding"/>
    <property type="evidence" value="ECO:0007669"/>
    <property type="project" value="InterPro"/>
</dbReference>
<evidence type="ECO:0000256" key="9">
    <source>
        <dbReference type="ARBA" id="ARBA00022842"/>
    </source>
</evidence>
<dbReference type="EC" id="6.5.1.1" evidence="1"/>
<proteinExistence type="predicted"/>
<dbReference type="GO" id="GO:0006310">
    <property type="term" value="P:DNA recombination"/>
    <property type="evidence" value="ECO:0007669"/>
    <property type="project" value="UniProtKB-KW"/>
</dbReference>
<organism evidence="15 16">
    <name type="scientific">Paracoccus chinensis</name>
    <dbReference type="NCBI Taxonomy" id="525640"/>
    <lineage>
        <taxon>Bacteria</taxon>
        <taxon>Pseudomonadati</taxon>
        <taxon>Pseudomonadota</taxon>
        <taxon>Alphaproteobacteria</taxon>
        <taxon>Rhodobacterales</taxon>
        <taxon>Paracoccaceae</taxon>
        <taxon>Paracoccus</taxon>
    </lineage>
</organism>
<evidence type="ECO:0000259" key="14">
    <source>
        <dbReference type="PROSITE" id="PS50160"/>
    </source>
</evidence>
<evidence type="ECO:0000256" key="2">
    <source>
        <dbReference type="ARBA" id="ARBA00022598"/>
    </source>
</evidence>
<dbReference type="Gene3D" id="3.30.470.30">
    <property type="entry name" value="DNA ligase/mRNA capping enzyme"/>
    <property type="match status" value="1"/>
</dbReference>
<evidence type="ECO:0000256" key="12">
    <source>
        <dbReference type="ARBA" id="ARBA00023306"/>
    </source>
</evidence>
<comment type="catalytic activity">
    <reaction evidence="13">
        <text>ATP + (deoxyribonucleotide)n-3'-hydroxyl + 5'-phospho-(deoxyribonucleotide)m = (deoxyribonucleotide)n+m + AMP + diphosphate.</text>
        <dbReference type="EC" id="6.5.1.1"/>
    </reaction>
</comment>
<dbReference type="InterPro" id="IPR050191">
    <property type="entry name" value="ATP-dep_DNA_ligase"/>
</dbReference>
<dbReference type="CDD" id="cd07972">
    <property type="entry name" value="OBF_DNA_ligase_Arch_LigB"/>
    <property type="match status" value="1"/>
</dbReference>
<evidence type="ECO:0000256" key="8">
    <source>
        <dbReference type="ARBA" id="ARBA00022840"/>
    </source>
</evidence>
<dbReference type="SUPFAM" id="SSF56091">
    <property type="entry name" value="DNA ligase/mRNA capping enzyme, catalytic domain"/>
    <property type="match status" value="1"/>
</dbReference>
<evidence type="ECO:0000256" key="10">
    <source>
        <dbReference type="ARBA" id="ARBA00023172"/>
    </source>
</evidence>
<keyword evidence="5" id="KW-0479">Metal-binding</keyword>
<dbReference type="PANTHER" id="PTHR45674:SF13">
    <property type="entry name" value="DNA LIGASE-RELATED"/>
    <property type="match status" value="1"/>
</dbReference>
<keyword evidence="12" id="KW-0131">Cell cycle</keyword>
<accession>A0A1G9FQ64</accession>
<evidence type="ECO:0000256" key="3">
    <source>
        <dbReference type="ARBA" id="ARBA00022618"/>
    </source>
</evidence>
<protein>
    <recommendedName>
        <fullName evidence="1">DNA ligase (ATP)</fullName>
        <ecNumber evidence="1">6.5.1.1</ecNumber>
    </recommendedName>
</protein>
<evidence type="ECO:0000256" key="13">
    <source>
        <dbReference type="ARBA" id="ARBA00034003"/>
    </source>
</evidence>
<keyword evidence="11" id="KW-0234">DNA repair</keyword>
<keyword evidence="10" id="KW-0233">DNA recombination</keyword>
<name>A0A1G9FQ64_9RHOB</name>
<keyword evidence="6" id="KW-0547">Nucleotide-binding</keyword>
<dbReference type="NCBIfam" id="NF006701">
    <property type="entry name" value="PRK09247.1"/>
    <property type="match status" value="1"/>
</dbReference>
<dbReference type="Proteomes" id="UP000199555">
    <property type="component" value="Unassembled WGS sequence"/>
</dbReference>
<dbReference type="PROSITE" id="PS50160">
    <property type="entry name" value="DNA_LIGASE_A3"/>
    <property type="match status" value="1"/>
</dbReference>
<keyword evidence="3" id="KW-0132">Cell division</keyword>
<dbReference type="PROSITE" id="PS00697">
    <property type="entry name" value="DNA_LIGASE_A1"/>
    <property type="match status" value="1"/>
</dbReference>
<evidence type="ECO:0000256" key="11">
    <source>
        <dbReference type="ARBA" id="ARBA00023204"/>
    </source>
</evidence>
<keyword evidence="8" id="KW-0067">ATP-binding</keyword>
<dbReference type="STRING" id="525640.SAMN04487971_10444"/>
<keyword evidence="4" id="KW-0235">DNA replication</keyword>
<dbReference type="PANTHER" id="PTHR45674">
    <property type="entry name" value="DNA LIGASE 1/3 FAMILY MEMBER"/>
    <property type="match status" value="1"/>
</dbReference>
<evidence type="ECO:0000256" key="6">
    <source>
        <dbReference type="ARBA" id="ARBA00022741"/>
    </source>
</evidence>
<dbReference type="GO" id="GO:0051301">
    <property type="term" value="P:cell division"/>
    <property type="evidence" value="ECO:0007669"/>
    <property type="project" value="UniProtKB-KW"/>
</dbReference>
<dbReference type="InterPro" id="IPR012309">
    <property type="entry name" value="DNA_ligase_ATP-dep_C"/>
</dbReference>
<dbReference type="InterPro" id="IPR016059">
    <property type="entry name" value="DNA_ligase_ATP-dep_CS"/>
</dbReference>
<sequence>MQVSPGLPSAWKTVRGTVFSEAGGGSPEPGRRQPPVQRCCMKAFAALLERLAFTPARNAKLQILQHYLERTPDPDRGYAFAALTGDLKLRAVTPSLLRGLAVERFDEVLFALSYDFVGDLAETIALIWDGEPQGELSIAEAVHLLETTGKAGLPAAIVGVLDRLGPSERLAFLKLATGNLRIGLSARLARTALAQMGAPTLDEIEEVWHGLKPPYPEVFAWVEGGPRPDRAALAPFRPVMLSTPTDLEELRALDPADHVAEWKWDGIRVQAVSDGGVRRLYSRTGEDISGAFPDLIAAMTWEGTVDGELLVRSQGSVATFNDLQQRLNRKTVSRALLQSHPAGLRVYDLLIWNGEDLRPQPLMDRRAVLEAADFGSDRIDVSPLLSFDTWDDLAALRADPPDPVIEGVMIKRRDAPYTGGRPRGPWFKWKRDPRVVDAVLMYAQRGHGKRSGYYSDFTFGLWQEDTLVPVGKAYFGFTDEELRELDRFVRNNTTERFGPVRAVAPKLVVEVAFEGVNRSARHRSGVALRFPRVSRIRWDKPAVEADRLDTLEAMIDAPNVFDAEAARAGVRHGRTRRRE</sequence>
<dbReference type="GO" id="GO:0005524">
    <property type="term" value="F:ATP binding"/>
    <property type="evidence" value="ECO:0007669"/>
    <property type="project" value="UniProtKB-KW"/>
</dbReference>
<evidence type="ECO:0000256" key="4">
    <source>
        <dbReference type="ARBA" id="ARBA00022705"/>
    </source>
</evidence>
<dbReference type="InterPro" id="IPR026333">
    <property type="entry name" value="ATP_dep_DNA_lig_pp_1105_fam"/>
</dbReference>
<evidence type="ECO:0000313" key="16">
    <source>
        <dbReference type="Proteomes" id="UP000199555"/>
    </source>
</evidence>
<dbReference type="InterPro" id="IPR036599">
    <property type="entry name" value="DNA_ligase_N_sf"/>
</dbReference>
<keyword evidence="2 15" id="KW-0436">Ligase</keyword>
<dbReference type="GO" id="GO:0046872">
    <property type="term" value="F:metal ion binding"/>
    <property type="evidence" value="ECO:0007669"/>
    <property type="project" value="UniProtKB-KW"/>
</dbReference>
<reference evidence="16" key="1">
    <citation type="submission" date="2016-10" db="EMBL/GenBank/DDBJ databases">
        <authorList>
            <person name="Varghese N."/>
            <person name="Submissions S."/>
        </authorList>
    </citation>
    <scope>NUCLEOTIDE SEQUENCE [LARGE SCALE GENOMIC DNA]</scope>
    <source>
        <strain evidence="16">CGMCC 1.7655</strain>
    </source>
</reference>
<dbReference type="GO" id="GO:0006281">
    <property type="term" value="P:DNA repair"/>
    <property type="evidence" value="ECO:0007669"/>
    <property type="project" value="UniProtKB-KW"/>
</dbReference>
<dbReference type="InterPro" id="IPR012340">
    <property type="entry name" value="NA-bd_OB-fold"/>
</dbReference>
<keyword evidence="9" id="KW-0460">Magnesium</keyword>
<dbReference type="InterPro" id="IPR012310">
    <property type="entry name" value="DNA_ligase_ATP-dep_cent"/>
</dbReference>
<dbReference type="Gene3D" id="1.10.3260.10">
    <property type="entry name" value="DNA ligase, ATP-dependent, N-terminal domain"/>
    <property type="match status" value="1"/>
</dbReference>
<dbReference type="Pfam" id="PF01068">
    <property type="entry name" value="DNA_ligase_A_M"/>
    <property type="match status" value="1"/>
</dbReference>
<evidence type="ECO:0000313" key="15">
    <source>
        <dbReference type="EMBL" id="SDK90558.1"/>
    </source>
</evidence>
<dbReference type="EMBL" id="FNGE01000004">
    <property type="protein sequence ID" value="SDK90558.1"/>
    <property type="molecule type" value="Genomic_DNA"/>
</dbReference>
<dbReference type="GO" id="GO:0006260">
    <property type="term" value="P:DNA replication"/>
    <property type="evidence" value="ECO:0007669"/>
    <property type="project" value="UniProtKB-KW"/>
</dbReference>
<dbReference type="CDD" id="cd07897">
    <property type="entry name" value="Adenylation_DNA_ligase_Bac1"/>
    <property type="match status" value="1"/>
</dbReference>
<feature type="domain" description="ATP-dependent DNA ligase family profile" evidence="14">
    <location>
        <begin position="335"/>
        <end position="463"/>
    </location>
</feature>
<dbReference type="NCBIfam" id="TIGR04120">
    <property type="entry name" value="DNA_lig_bact"/>
    <property type="match status" value="1"/>
</dbReference>
<dbReference type="Gene3D" id="2.40.50.140">
    <property type="entry name" value="Nucleic acid-binding proteins"/>
    <property type="match status" value="1"/>
</dbReference>
<dbReference type="SUPFAM" id="SSF50249">
    <property type="entry name" value="Nucleic acid-binding proteins"/>
    <property type="match status" value="1"/>
</dbReference>
<keyword evidence="16" id="KW-1185">Reference proteome</keyword>
<evidence type="ECO:0000256" key="5">
    <source>
        <dbReference type="ARBA" id="ARBA00022723"/>
    </source>
</evidence>
<dbReference type="GO" id="GO:0003910">
    <property type="term" value="F:DNA ligase (ATP) activity"/>
    <property type="evidence" value="ECO:0007669"/>
    <property type="project" value="UniProtKB-EC"/>
</dbReference>
<evidence type="ECO:0000256" key="7">
    <source>
        <dbReference type="ARBA" id="ARBA00022763"/>
    </source>
</evidence>
<dbReference type="AlphaFoldDB" id="A0A1G9FQ64"/>
<dbReference type="Pfam" id="PF04679">
    <property type="entry name" value="DNA_ligase_A_C"/>
    <property type="match status" value="1"/>
</dbReference>
<keyword evidence="7" id="KW-0227">DNA damage</keyword>